<dbReference type="InterPro" id="IPR037523">
    <property type="entry name" value="VOC_core"/>
</dbReference>
<sequence>MKMNIVGWFEIYVADMARAKKFYESVFNTQLEKLDDDELEYWMFPYQQGSEGASGALVKMDGVPPGPGGTMVYLMCEDCAVEEARVVPNGGEVLRAKFSIGEHGYVSIAKDIEGNVIGLHSMK</sequence>
<dbReference type="GO" id="GO:0016829">
    <property type="term" value="F:lyase activity"/>
    <property type="evidence" value="ECO:0007669"/>
    <property type="project" value="UniProtKB-KW"/>
</dbReference>
<dbReference type="Gene3D" id="3.10.180.10">
    <property type="entry name" value="2,3-Dihydroxybiphenyl 1,2-Dioxygenase, domain 1"/>
    <property type="match status" value="1"/>
</dbReference>
<dbReference type="Pfam" id="PF00903">
    <property type="entry name" value="Glyoxalase"/>
    <property type="match status" value="1"/>
</dbReference>
<dbReference type="InterPro" id="IPR052164">
    <property type="entry name" value="Anthracycline_SecMetBiosynth"/>
</dbReference>
<protein>
    <submittedName>
        <fullName evidence="2">Lactoylglutathione lyase</fullName>
    </submittedName>
</protein>
<keyword evidence="3" id="KW-1185">Reference proteome</keyword>
<dbReference type="PROSITE" id="PS51819">
    <property type="entry name" value="VOC"/>
    <property type="match status" value="1"/>
</dbReference>
<dbReference type="InterPro" id="IPR029068">
    <property type="entry name" value="Glyas_Bleomycin-R_OHBP_Dase"/>
</dbReference>
<name>W0LHF3_9GAMM</name>
<dbReference type="PANTHER" id="PTHR33993">
    <property type="entry name" value="GLYOXALASE-RELATED"/>
    <property type="match status" value="1"/>
</dbReference>
<reference evidence="2 3" key="1">
    <citation type="submission" date="2014-01" db="EMBL/GenBank/DDBJ databases">
        <title>Isolation of Serratia multitudinisentens RB-25 from Ex-Landfill site.</title>
        <authorList>
            <person name="Robson E.H.J."/>
        </authorList>
    </citation>
    <scope>NUCLEOTIDE SEQUENCE [LARGE SCALE GENOMIC DNA]</scope>
    <source>
        <strain evidence="2 3">RB-25</strain>
    </source>
</reference>
<reference evidence="2 3" key="2">
    <citation type="submission" date="2015-03" db="EMBL/GenBank/DDBJ databases">
        <authorList>
            <person name="Chan K.-G."/>
        </authorList>
    </citation>
    <scope>NUCLEOTIDE SEQUENCE [LARGE SCALE GENOMIC DNA]</scope>
    <source>
        <strain evidence="2 3">RB-25</strain>
    </source>
</reference>
<dbReference type="eggNOG" id="COG3324">
    <property type="taxonomic scope" value="Bacteria"/>
</dbReference>
<dbReference type="Proteomes" id="UP000019030">
    <property type="component" value="Chromosome"/>
</dbReference>
<dbReference type="KEGG" id="sfo:Z042_18495"/>
<dbReference type="OrthoDB" id="8776491at2"/>
<dbReference type="EMBL" id="CP007044">
    <property type="protein sequence ID" value="AHG21370.1"/>
    <property type="molecule type" value="Genomic_DNA"/>
</dbReference>
<dbReference type="PATRIC" id="fig|1441930.4.peg.3647"/>
<proteinExistence type="predicted"/>
<dbReference type="SUPFAM" id="SSF54593">
    <property type="entry name" value="Glyoxalase/Bleomycin resistance protein/Dihydroxybiphenyl dioxygenase"/>
    <property type="match status" value="1"/>
</dbReference>
<accession>W0LHF3</accession>
<dbReference type="AlphaFoldDB" id="W0LHF3"/>
<evidence type="ECO:0000313" key="3">
    <source>
        <dbReference type="Proteomes" id="UP000019030"/>
    </source>
</evidence>
<evidence type="ECO:0000259" key="1">
    <source>
        <dbReference type="PROSITE" id="PS51819"/>
    </source>
</evidence>
<organism evidence="2 3">
    <name type="scientific">Chania multitudinisentens RB-25</name>
    <dbReference type="NCBI Taxonomy" id="1441930"/>
    <lineage>
        <taxon>Bacteria</taxon>
        <taxon>Pseudomonadati</taxon>
        <taxon>Pseudomonadota</taxon>
        <taxon>Gammaproteobacteria</taxon>
        <taxon>Enterobacterales</taxon>
        <taxon>Yersiniaceae</taxon>
        <taxon>Chania</taxon>
    </lineage>
</organism>
<dbReference type="InterPro" id="IPR004360">
    <property type="entry name" value="Glyas_Fos-R_dOase_dom"/>
</dbReference>
<dbReference type="HOGENOM" id="CLU_127592_0_1_6"/>
<dbReference type="PANTHER" id="PTHR33993:SF2">
    <property type="entry name" value="VOC DOMAIN-CONTAINING PROTEIN"/>
    <property type="match status" value="1"/>
</dbReference>
<keyword evidence="2" id="KW-0456">Lyase</keyword>
<feature type="domain" description="VOC" evidence="1">
    <location>
        <begin position="5"/>
        <end position="122"/>
    </location>
</feature>
<evidence type="ECO:0000313" key="2">
    <source>
        <dbReference type="EMBL" id="AHG21370.1"/>
    </source>
</evidence>
<gene>
    <name evidence="2" type="ORF">Z042_18495</name>
</gene>
<dbReference type="CDD" id="cd07247">
    <property type="entry name" value="SgaA_N_like"/>
    <property type="match status" value="1"/>
</dbReference>
<dbReference type="STRING" id="1441930.Z042_18495"/>